<dbReference type="InterPro" id="IPR005104">
    <property type="entry name" value="WHTH_HrcA_DNA-bd"/>
</dbReference>
<dbReference type="Proteomes" id="UP000009284">
    <property type="component" value="Chromosome"/>
</dbReference>
<reference key="1">
    <citation type="submission" date="2011-09" db="EMBL/GenBank/DDBJ databases">
        <title>Genomic characterization of the Taylorella genus.</title>
        <authorList>
            <person name="Hebert L."/>
            <person name="Moumen B."/>
            <person name="Pons N."/>
            <person name="Duquesne F."/>
            <person name="Breuil M.-F."/>
            <person name="Goux D."/>
            <person name="Batto J.-M."/>
            <person name="Renault P."/>
            <person name="Laugier C."/>
            <person name="Petry S."/>
        </authorList>
    </citation>
    <scope>NUCLEOTIDE SEQUENCE</scope>
    <source>
        <strain>MCE3</strain>
    </source>
</reference>
<sequence length="334" mass="36313">MDDRSSELLTKLIQEYIQKGQPVGSKLLATHFSLSSATIRNVMSDLERLGLIHSPHTSAGRVPTPKGYSYFVNNLLTSKPSFCESHAIIEEALSTSNANSVPDLIETAAGILSKLTHFAGVVVIPNRELHFRHIEFVRLSDRTVLMILVSPEGEVFNKILNVNPEITDSSLHEAALFLNTHYSGMPLSQVRSEITNQLKDLKLDISSLMQSAIDSGLTSSGGQIKIAGQGKLLDSEDLVSDLSKLKKTFSLFEQKSELAHILDLVSHSQGVQIYIGGESPYMPLQDLSIVASSYKSNGKIIGSLGVIGPSRMAYDKVIPIVDITAKLLSNTLNG</sequence>
<accession>G4QBG5</accession>
<dbReference type="InterPro" id="IPR002571">
    <property type="entry name" value="HrcA"/>
</dbReference>
<dbReference type="eggNOG" id="COG1420">
    <property type="taxonomic scope" value="Bacteria"/>
</dbReference>
<keyword evidence="2 5" id="KW-0805">Transcription regulation</keyword>
<keyword evidence="3 5" id="KW-0346">Stress response</keyword>
<evidence type="ECO:0000313" key="8">
    <source>
        <dbReference type="EMBL" id="AEP36943.1"/>
    </source>
</evidence>
<dbReference type="InterPro" id="IPR036390">
    <property type="entry name" value="WH_DNA-bd_sf"/>
</dbReference>
<keyword evidence="1 5" id="KW-0678">Repressor</keyword>
<evidence type="ECO:0000259" key="7">
    <source>
        <dbReference type="Pfam" id="PF03444"/>
    </source>
</evidence>
<dbReference type="KEGG" id="tas:TASI_1193"/>
<dbReference type="SUPFAM" id="SSF46785">
    <property type="entry name" value="Winged helix' DNA-binding domain"/>
    <property type="match status" value="1"/>
</dbReference>
<dbReference type="OrthoDB" id="9783139at2"/>
<evidence type="ECO:0000256" key="1">
    <source>
        <dbReference type="ARBA" id="ARBA00022491"/>
    </source>
</evidence>
<evidence type="ECO:0000259" key="6">
    <source>
        <dbReference type="Pfam" id="PF01628"/>
    </source>
</evidence>
<dbReference type="EMBL" id="CP003059">
    <property type="protein sequence ID" value="AEP36943.1"/>
    <property type="molecule type" value="Genomic_DNA"/>
</dbReference>
<keyword evidence="4 5" id="KW-0804">Transcription</keyword>
<dbReference type="InterPro" id="IPR021153">
    <property type="entry name" value="HrcA_C"/>
</dbReference>
<protein>
    <recommendedName>
        <fullName evidence="5">Heat-inducible transcription repressor HrcA</fullName>
    </recommendedName>
</protein>
<comment type="function">
    <text evidence="5">Negative regulator of class I heat shock genes (grpE-dnaK-dnaJ and groELS operons). Prevents heat-shock induction of these operons.</text>
</comment>
<dbReference type="STRING" id="1008459.TASI_1193"/>
<dbReference type="RefSeq" id="WP_014111837.1">
    <property type="nucleotide sequence ID" value="NC_016043.1"/>
</dbReference>
<dbReference type="Pfam" id="PF03444">
    <property type="entry name" value="WHD_HrcA"/>
    <property type="match status" value="1"/>
</dbReference>
<feature type="domain" description="Winged helix-turn-helix transcription repressor HrcA DNA-binding" evidence="7">
    <location>
        <begin position="6"/>
        <end position="70"/>
    </location>
</feature>
<evidence type="ECO:0000313" key="9">
    <source>
        <dbReference type="Proteomes" id="UP000009284"/>
    </source>
</evidence>
<keyword evidence="9" id="KW-1185">Reference proteome</keyword>
<dbReference type="PANTHER" id="PTHR34824:SF1">
    <property type="entry name" value="HEAT-INDUCIBLE TRANSCRIPTION REPRESSOR HRCA"/>
    <property type="match status" value="1"/>
</dbReference>
<dbReference type="PANTHER" id="PTHR34824">
    <property type="entry name" value="HEAT-INDUCIBLE TRANSCRIPTION REPRESSOR HRCA"/>
    <property type="match status" value="1"/>
</dbReference>
<evidence type="ECO:0000256" key="5">
    <source>
        <dbReference type="HAMAP-Rule" id="MF_00081"/>
    </source>
</evidence>
<dbReference type="HAMAP" id="MF_00081">
    <property type="entry name" value="HrcA"/>
    <property type="match status" value="1"/>
</dbReference>
<feature type="domain" description="Heat-inducible transcription repressor HrcA C-terminal" evidence="6">
    <location>
        <begin position="103"/>
        <end position="318"/>
    </location>
</feature>
<dbReference type="Gene3D" id="1.10.10.10">
    <property type="entry name" value="Winged helix-like DNA-binding domain superfamily/Winged helix DNA-binding domain"/>
    <property type="match status" value="1"/>
</dbReference>
<dbReference type="NCBIfam" id="TIGR00331">
    <property type="entry name" value="hrcA"/>
    <property type="match status" value="1"/>
</dbReference>
<name>G4QBG5_TAYAM</name>
<dbReference type="AlphaFoldDB" id="G4QBG5"/>
<proteinExistence type="inferred from homology"/>
<evidence type="ECO:0000256" key="4">
    <source>
        <dbReference type="ARBA" id="ARBA00023163"/>
    </source>
</evidence>
<evidence type="ECO:0000256" key="2">
    <source>
        <dbReference type="ARBA" id="ARBA00023015"/>
    </source>
</evidence>
<dbReference type="Pfam" id="PF01628">
    <property type="entry name" value="HrcA"/>
    <property type="match status" value="1"/>
</dbReference>
<gene>
    <name evidence="5" type="primary">hrcA</name>
    <name evidence="8" type="ordered locus">TASI_1193</name>
</gene>
<dbReference type="GO" id="GO:0045892">
    <property type="term" value="P:negative regulation of DNA-templated transcription"/>
    <property type="evidence" value="ECO:0007669"/>
    <property type="project" value="UniProtKB-UniRule"/>
</dbReference>
<dbReference type="PIRSF" id="PIRSF005485">
    <property type="entry name" value="HrcA"/>
    <property type="match status" value="1"/>
</dbReference>
<organism evidence="8 9">
    <name type="scientific">Taylorella asinigenitalis (strain MCE3)</name>
    <dbReference type="NCBI Taxonomy" id="1008459"/>
    <lineage>
        <taxon>Bacteria</taxon>
        <taxon>Pseudomonadati</taxon>
        <taxon>Pseudomonadota</taxon>
        <taxon>Betaproteobacteria</taxon>
        <taxon>Burkholderiales</taxon>
        <taxon>Alcaligenaceae</taxon>
        <taxon>Taylorella</taxon>
    </lineage>
</organism>
<dbReference type="GO" id="GO:0003677">
    <property type="term" value="F:DNA binding"/>
    <property type="evidence" value="ECO:0007669"/>
    <property type="project" value="InterPro"/>
</dbReference>
<dbReference type="SUPFAM" id="SSF55781">
    <property type="entry name" value="GAF domain-like"/>
    <property type="match status" value="1"/>
</dbReference>
<reference evidence="8 9" key="2">
    <citation type="journal article" date="2012" name="PLoS ONE">
        <title>Genomic characterization of the taylorella genus.</title>
        <authorList>
            <person name="Hebert L."/>
            <person name="Moumen B."/>
            <person name="Pons N."/>
            <person name="Duquesne F."/>
            <person name="Breuil M.F."/>
            <person name="Goux D."/>
            <person name="Batto J.M."/>
            <person name="Laugier C."/>
            <person name="Renault P."/>
            <person name="Petry S."/>
        </authorList>
    </citation>
    <scope>NUCLEOTIDE SEQUENCE [LARGE SCALE GENOMIC DNA]</scope>
    <source>
        <strain evidence="8 9">MCE3</strain>
    </source>
</reference>
<dbReference type="InterPro" id="IPR029016">
    <property type="entry name" value="GAF-like_dom_sf"/>
</dbReference>
<dbReference type="Gene3D" id="3.30.450.40">
    <property type="match status" value="1"/>
</dbReference>
<evidence type="ECO:0000256" key="3">
    <source>
        <dbReference type="ARBA" id="ARBA00023016"/>
    </source>
</evidence>
<dbReference type="InterPro" id="IPR036388">
    <property type="entry name" value="WH-like_DNA-bd_sf"/>
</dbReference>
<comment type="similarity">
    <text evidence="5">Belongs to the HrcA family.</text>
</comment>
<dbReference type="HOGENOM" id="CLU_050019_0_0_4"/>